<dbReference type="InterPro" id="IPR045339">
    <property type="entry name" value="DUF6534"/>
</dbReference>
<keyword evidence="4" id="KW-1185">Reference proteome</keyword>
<dbReference type="OrthoDB" id="3263055at2759"/>
<dbReference type="PANTHER" id="PTHR40465">
    <property type="entry name" value="CHROMOSOME 1, WHOLE GENOME SHOTGUN SEQUENCE"/>
    <property type="match status" value="1"/>
</dbReference>
<feature type="transmembrane region" description="Helical" evidence="1">
    <location>
        <begin position="269"/>
        <end position="289"/>
    </location>
</feature>
<feature type="transmembrane region" description="Helical" evidence="1">
    <location>
        <begin position="295"/>
        <end position="316"/>
    </location>
</feature>
<keyword evidence="1" id="KW-0472">Membrane</keyword>
<name>A0A0C3G6J7_PILCF</name>
<accession>A0A0C3G6J7</accession>
<keyword evidence="1" id="KW-1133">Transmembrane helix</keyword>
<keyword evidence="1" id="KW-0812">Transmembrane</keyword>
<dbReference type="InParanoid" id="A0A0C3G6J7"/>
<feature type="transmembrane region" description="Helical" evidence="1">
    <location>
        <begin position="52"/>
        <end position="69"/>
    </location>
</feature>
<dbReference type="AlphaFoldDB" id="A0A0C3G6J7"/>
<feature type="transmembrane region" description="Helical" evidence="1">
    <location>
        <begin position="116"/>
        <end position="141"/>
    </location>
</feature>
<sequence>MRLPLTALPFSGRNREYTGKVSCGRHSRLSVGYINIQITTPTSIFSKRPLDVLTYCPIIGGSLVYFAVMSEPFKLDNTMGVTLIGVIFAAALWGVSCVQAWFYFNNYPKDAWYIKLLVAAVLVSDTTHQALISHTIYSYVITNFGNVVELGNIVWSLLVQVIFNALTALMVQSFMTFRVWRLSNGSYILTSLIAALVVGEFVTILYYFVKASHLQTYAQLTALRSLSMAVNALAAAGDVLIAFVLCLMLQKSRTGFRRSDTMIKKLIIFTMNTGLLTSICAVASLISIVSAPNTIIYIAFYFNLGRLYSNTMMATLNARQSIRSVGDEAMSVSLNAIQNVSSTAHSKRLANIAIKVDTQREYTRDDRPDELFVEDGKGNLGKTYLRRS</sequence>
<evidence type="ECO:0000256" key="1">
    <source>
        <dbReference type="SAM" id="Phobius"/>
    </source>
</evidence>
<evidence type="ECO:0000313" key="3">
    <source>
        <dbReference type="EMBL" id="KIM91890.1"/>
    </source>
</evidence>
<reference evidence="4" key="2">
    <citation type="submission" date="2015-01" db="EMBL/GenBank/DDBJ databases">
        <title>Evolutionary Origins and Diversification of the Mycorrhizal Mutualists.</title>
        <authorList>
            <consortium name="DOE Joint Genome Institute"/>
            <consortium name="Mycorrhizal Genomics Consortium"/>
            <person name="Kohler A."/>
            <person name="Kuo A."/>
            <person name="Nagy L.G."/>
            <person name="Floudas D."/>
            <person name="Copeland A."/>
            <person name="Barry K.W."/>
            <person name="Cichocki N."/>
            <person name="Veneault-Fourrey C."/>
            <person name="LaButti K."/>
            <person name="Lindquist E.A."/>
            <person name="Lipzen A."/>
            <person name="Lundell T."/>
            <person name="Morin E."/>
            <person name="Murat C."/>
            <person name="Riley R."/>
            <person name="Ohm R."/>
            <person name="Sun H."/>
            <person name="Tunlid A."/>
            <person name="Henrissat B."/>
            <person name="Grigoriev I.V."/>
            <person name="Hibbett D.S."/>
            <person name="Martin F."/>
        </authorList>
    </citation>
    <scope>NUCLEOTIDE SEQUENCE [LARGE SCALE GENOMIC DNA]</scope>
    <source>
        <strain evidence="4">F 1598</strain>
    </source>
</reference>
<feature type="transmembrane region" description="Helical" evidence="1">
    <location>
        <begin position="153"/>
        <end position="175"/>
    </location>
</feature>
<dbReference type="Pfam" id="PF20152">
    <property type="entry name" value="DUF6534"/>
    <property type="match status" value="1"/>
</dbReference>
<dbReference type="PANTHER" id="PTHR40465:SF1">
    <property type="entry name" value="DUF6534 DOMAIN-CONTAINING PROTEIN"/>
    <property type="match status" value="1"/>
</dbReference>
<proteinExistence type="predicted"/>
<dbReference type="Proteomes" id="UP000054166">
    <property type="component" value="Unassembled WGS sequence"/>
</dbReference>
<feature type="transmembrane region" description="Helical" evidence="1">
    <location>
        <begin position="81"/>
        <end position="104"/>
    </location>
</feature>
<gene>
    <name evidence="3" type="ORF">PILCRDRAFT_102918</name>
</gene>
<feature type="domain" description="DUF6534" evidence="2">
    <location>
        <begin position="234"/>
        <end position="321"/>
    </location>
</feature>
<reference evidence="3 4" key="1">
    <citation type="submission" date="2014-04" db="EMBL/GenBank/DDBJ databases">
        <authorList>
            <consortium name="DOE Joint Genome Institute"/>
            <person name="Kuo A."/>
            <person name="Tarkka M."/>
            <person name="Buscot F."/>
            <person name="Kohler A."/>
            <person name="Nagy L.G."/>
            <person name="Floudas D."/>
            <person name="Copeland A."/>
            <person name="Barry K.W."/>
            <person name="Cichocki N."/>
            <person name="Veneault-Fourrey C."/>
            <person name="LaButti K."/>
            <person name="Lindquist E.A."/>
            <person name="Lipzen A."/>
            <person name="Lundell T."/>
            <person name="Morin E."/>
            <person name="Murat C."/>
            <person name="Sun H."/>
            <person name="Tunlid A."/>
            <person name="Henrissat B."/>
            <person name="Grigoriev I.V."/>
            <person name="Hibbett D.S."/>
            <person name="Martin F."/>
            <person name="Nordberg H.P."/>
            <person name="Cantor M.N."/>
            <person name="Hua S.X."/>
        </authorList>
    </citation>
    <scope>NUCLEOTIDE SEQUENCE [LARGE SCALE GENOMIC DNA]</scope>
    <source>
        <strain evidence="3 4">F 1598</strain>
    </source>
</reference>
<evidence type="ECO:0000313" key="4">
    <source>
        <dbReference type="Proteomes" id="UP000054166"/>
    </source>
</evidence>
<dbReference type="EMBL" id="KN832970">
    <property type="protein sequence ID" value="KIM91890.1"/>
    <property type="molecule type" value="Genomic_DNA"/>
</dbReference>
<feature type="transmembrane region" description="Helical" evidence="1">
    <location>
        <begin position="187"/>
        <end position="209"/>
    </location>
</feature>
<feature type="transmembrane region" description="Helical" evidence="1">
    <location>
        <begin position="229"/>
        <end position="249"/>
    </location>
</feature>
<protein>
    <recommendedName>
        <fullName evidence="2">DUF6534 domain-containing protein</fullName>
    </recommendedName>
</protein>
<dbReference type="HOGENOM" id="CLU_046025_5_4_1"/>
<organism evidence="3 4">
    <name type="scientific">Piloderma croceum (strain F 1598)</name>
    <dbReference type="NCBI Taxonomy" id="765440"/>
    <lineage>
        <taxon>Eukaryota</taxon>
        <taxon>Fungi</taxon>
        <taxon>Dikarya</taxon>
        <taxon>Basidiomycota</taxon>
        <taxon>Agaricomycotina</taxon>
        <taxon>Agaricomycetes</taxon>
        <taxon>Agaricomycetidae</taxon>
        <taxon>Atheliales</taxon>
        <taxon>Atheliaceae</taxon>
        <taxon>Piloderma</taxon>
    </lineage>
</organism>
<evidence type="ECO:0000259" key="2">
    <source>
        <dbReference type="Pfam" id="PF20152"/>
    </source>
</evidence>